<sequence>MTSTSRSIHTLYGTKVIDSSEPHPYGPPLPGAPILRAVHTSTPPLPRAPIPHTVRSSTPPELPESPHVATVKRSESARSRRSTHAGSSSSSRPSHPRSRHPYIPPCSAPPNLESAFHETISRYEEQIQVLQSSYRTCTRSAFSCIQREADRQRLRAETAEKELHFVKTELKSVQEERESLREKLAALSLGKAENASEEGLVQRFSSAGPLRRKPIPSRSARFSWATSLFHGGPRCKSAEPSVPARGFDDFFDVTVVDYPVHSRLAPARKNSAPELIRDASRPHDAPRPARLPYGPDEINFHHLDILYIPMNGRLFCRACHVNKEMSEDSHNVEVTEFPNNASWDDLRNHCTTEHPDECQQIAQLKAAEVHELRRRLQEKQSTV</sequence>
<reference evidence="3" key="1">
    <citation type="submission" date="2020-11" db="EMBL/GenBank/DDBJ databases">
        <authorList>
            <consortium name="DOE Joint Genome Institute"/>
            <person name="Ahrendt S."/>
            <person name="Riley R."/>
            <person name="Andreopoulos W."/>
            <person name="Labutti K."/>
            <person name="Pangilinan J."/>
            <person name="Ruiz-Duenas F.J."/>
            <person name="Barrasa J.M."/>
            <person name="Sanchez-Garcia M."/>
            <person name="Camarero S."/>
            <person name="Miyauchi S."/>
            <person name="Serrano A."/>
            <person name="Linde D."/>
            <person name="Babiker R."/>
            <person name="Drula E."/>
            <person name="Ayuso-Fernandez I."/>
            <person name="Pacheco R."/>
            <person name="Padilla G."/>
            <person name="Ferreira P."/>
            <person name="Barriuso J."/>
            <person name="Kellner H."/>
            <person name="Castanera R."/>
            <person name="Alfaro M."/>
            <person name="Ramirez L."/>
            <person name="Pisabarro A.G."/>
            <person name="Kuo A."/>
            <person name="Tritt A."/>
            <person name="Lipzen A."/>
            <person name="He G."/>
            <person name="Yan M."/>
            <person name="Ng V."/>
            <person name="Cullen D."/>
            <person name="Martin F."/>
            <person name="Rosso M.-N."/>
            <person name="Henrissat B."/>
            <person name="Hibbett D."/>
            <person name="Martinez A.T."/>
            <person name="Grigoriev I.V."/>
        </authorList>
    </citation>
    <scope>NUCLEOTIDE SEQUENCE</scope>
    <source>
        <strain evidence="3">MF-IS2</strain>
    </source>
</reference>
<keyword evidence="4" id="KW-1185">Reference proteome</keyword>
<feature type="compositionally biased region" description="Low complexity" evidence="2">
    <location>
        <begin position="84"/>
        <end position="93"/>
    </location>
</feature>
<comment type="caution">
    <text evidence="3">The sequence shown here is derived from an EMBL/GenBank/DDBJ whole genome shotgun (WGS) entry which is preliminary data.</text>
</comment>
<organism evidence="3 4">
    <name type="scientific">Macrolepiota fuliginosa MF-IS2</name>
    <dbReference type="NCBI Taxonomy" id="1400762"/>
    <lineage>
        <taxon>Eukaryota</taxon>
        <taxon>Fungi</taxon>
        <taxon>Dikarya</taxon>
        <taxon>Basidiomycota</taxon>
        <taxon>Agaricomycotina</taxon>
        <taxon>Agaricomycetes</taxon>
        <taxon>Agaricomycetidae</taxon>
        <taxon>Agaricales</taxon>
        <taxon>Agaricineae</taxon>
        <taxon>Agaricaceae</taxon>
        <taxon>Macrolepiota</taxon>
    </lineage>
</organism>
<evidence type="ECO:0000256" key="1">
    <source>
        <dbReference type="SAM" id="Coils"/>
    </source>
</evidence>
<name>A0A9P5XE33_9AGAR</name>
<evidence type="ECO:0000313" key="3">
    <source>
        <dbReference type="EMBL" id="KAF9449010.1"/>
    </source>
</evidence>
<accession>A0A9P5XE33</accession>
<protein>
    <submittedName>
        <fullName evidence="3">Uncharacterized protein</fullName>
    </submittedName>
</protein>
<feature type="coiled-coil region" evidence="1">
    <location>
        <begin position="142"/>
        <end position="190"/>
    </location>
</feature>
<dbReference type="AlphaFoldDB" id="A0A9P5XE33"/>
<feature type="region of interest" description="Disordered" evidence="2">
    <location>
        <begin position="269"/>
        <end position="288"/>
    </location>
</feature>
<keyword evidence="1" id="KW-0175">Coiled coil</keyword>
<dbReference type="EMBL" id="MU151143">
    <property type="protein sequence ID" value="KAF9449010.1"/>
    <property type="molecule type" value="Genomic_DNA"/>
</dbReference>
<feature type="compositionally biased region" description="Basic and acidic residues" evidence="2">
    <location>
        <begin position="275"/>
        <end position="287"/>
    </location>
</feature>
<dbReference type="Proteomes" id="UP000807342">
    <property type="component" value="Unassembled WGS sequence"/>
</dbReference>
<evidence type="ECO:0000256" key="2">
    <source>
        <dbReference type="SAM" id="MobiDB-lite"/>
    </source>
</evidence>
<gene>
    <name evidence="3" type="ORF">P691DRAFT_759410</name>
</gene>
<feature type="region of interest" description="Disordered" evidence="2">
    <location>
        <begin position="1"/>
        <end position="110"/>
    </location>
</feature>
<evidence type="ECO:0000313" key="4">
    <source>
        <dbReference type="Proteomes" id="UP000807342"/>
    </source>
</evidence>
<proteinExistence type="predicted"/>
<dbReference type="OrthoDB" id="3066809at2759"/>